<dbReference type="AlphaFoldDB" id="A0A9P8JMM4"/>
<dbReference type="Pfam" id="PF12044">
    <property type="entry name" value="Metallopep"/>
    <property type="match status" value="1"/>
</dbReference>
<dbReference type="PANTHER" id="PTHR21054:SF2">
    <property type="entry name" value="MIP04191P"/>
    <property type="match status" value="1"/>
</dbReference>
<gene>
    <name evidence="3" type="ORF">KCU98_g16172</name>
</gene>
<dbReference type="PROSITE" id="PS51752">
    <property type="entry name" value="JACALIN_LECTIN"/>
    <property type="match status" value="1"/>
</dbReference>
<feature type="non-terminal residue" evidence="3">
    <location>
        <position position="830"/>
    </location>
</feature>
<proteinExistence type="predicted"/>
<dbReference type="InterPro" id="IPR053002">
    <property type="entry name" value="Metalloproteinase_M10B"/>
</dbReference>
<feature type="compositionally biased region" description="Pro residues" evidence="1">
    <location>
        <begin position="67"/>
        <end position="79"/>
    </location>
</feature>
<dbReference type="EMBL" id="JAHFXS010003614">
    <property type="protein sequence ID" value="KAG9967749.1"/>
    <property type="molecule type" value="Genomic_DNA"/>
</dbReference>
<feature type="domain" description="Jacalin-type lectin" evidence="2">
    <location>
        <begin position="652"/>
        <end position="804"/>
    </location>
</feature>
<name>A0A9P8JMM4_AURME</name>
<evidence type="ECO:0000256" key="1">
    <source>
        <dbReference type="SAM" id="MobiDB-lite"/>
    </source>
</evidence>
<sequence length="830" mass="91681">MPSFLKEFRRRSKASFKTDKTSSGNDGHSHSSSNDSRSQDGTTVETVPEMPRNKSSSTLNSVFGGKSPPPPAGSPPLPSLPSVSGSNTNLAGMNGSKTPPLGSRPAPSNNNSSRYSIAGSINGSPKPTQYTSPLAPRVLSASEGSWVHQKVLLIYGQVGDPSQPLDGDIVVCSHQDCFPPMTWPVSDSHFKALVYLQPGPNRLRLDFIPRQRRPSQGQLNGQPAHSSYFQINYLPMNTSPPLHLAILVAKDSPRTYDAVPERIKTEGNGLETAVRKFRMAAYLWQAFTGEQMNRHGFGRRCFRYEEEWQQGTLTGRDLATGQMRNEAKIHIITLDKTVAEIQDLNIAQQYEPAKQKGDLFSFAMDAVKSHFKPRPGQKEYVSCMFLDTHWDPKVGTVRGHAALGGGDEQIKLAIFGSHSLQSYPAHLEEVVPAFTDCTKTDTKYVANDCNESGSNWEAANIGIGAHMHETGHLFGCPHQESGVMLRDYVRLNRTFTTREPYSTRTESQGMRLCLQQDECAWHRLDALRFRLHPCFALPTDMNVPPEDSIQVWAVDKGAALVTASTGIAFIEIYTEGDDLCRHWIEYLDPSNGSASVAPRQITLTEADLRTRVGEANKNKKLKIKIFSLGQGDHEVADFAQHVSKDSKLKLPDSRVGFRGSKVGFSQMDGTQPQEVLLRSSHEKRKLLVSIRVYHGFALDGIEFVYEDGESQLFGKRGGKAGGDEFPLNARFGETLLGFNLRAGLWIDGIQILTSGGRRSEWYGNKDGGSGCSLILPRGYSIAGVYGTYCLSNTYGHSQLKTGHPVRSAIHKQLNGRLVLRWVTTWESLLL</sequence>
<dbReference type="InterPro" id="IPR001229">
    <property type="entry name" value="Jacalin-like_lectin_dom"/>
</dbReference>
<reference evidence="3" key="1">
    <citation type="journal article" date="2021" name="J Fungi (Basel)">
        <title>Virulence traits and population genomics of the black yeast Aureobasidium melanogenum.</title>
        <authorList>
            <person name="Cernosa A."/>
            <person name="Sun X."/>
            <person name="Gostincar C."/>
            <person name="Fang C."/>
            <person name="Gunde-Cimerman N."/>
            <person name="Song Z."/>
        </authorList>
    </citation>
    <scope>NUCLEOTIDE SEQUENCE</scope>
    <source>
        <strain evidence="3">EXF-9298</strain>
    </source>
</reference>
<accession>A0A9P8JMM4</accession>
<feature type="compositionally biased region" description="Polar residues" evidence="1">
    <location>
        <begin position="119"/>
        <end position="129"/>
    </location>
</feature>
<dbReference type="PANTHER" id="PTHR21054">
    <property type="entry name" value="ZINC METALLOPROTEINASE-RELATED"/>
    <property type="match status" value="1"/>
</dbReference>
<dbReference type="Pfam" id="PF01419">
    <property type="entry name" value="Jacalin"/>
    <property type="match status" value="1"/>
</dbReference>
<feature type="compositionally biased region" description="Low complexity" evidence="1">
    <location>
        <begin position="22"/>
        <end position="36"/>
    </location>
</feature>
<dbReference type="GO" id="GO:0005737">
    <property type="term" value="C:cytoplasm"/>
    <property type="evidence" value="ECO:0007669"/>
    <property type="project" value="TreeGrafter"/>
</dbReference>
<dbReference type="Gene3D" id="2.100.10.30">
    <property type="entry name" value="Jacalin-like lectin domain"/>
    <property type="match status" value="1"/>
</dbReference>
<keyword evidence="4" id="KW-1185">Reference proteome</keyword>
<dbReference type="InterPro" id="IPR036404">
    <property type="entry name" value="Jacalin-like_lectin_dom_sf"/>
</dbReference>
<evidence type="ECO:0000313" key="4">
    <source>
        <dbReference type="Proteomes" id="UP000729357"/>
    </source>
</evidence>
<reference evidence="3" key="2">
    <citation type="submission" date="2021-08" db="EMBL/GenBank/DDBJ databases">
        <authorList>
            <person name="Gostincar C."/>
            <person name="Sun X."/>
            <person name="Song Z."/>
            <person name="Gunde-Cimerman N."/>
        </authorList>
    </citation>
    <scope>NUCLEOTIDE SEQUENCE</scope>
    <source>
        <strain evidence="3">EXF-9298</strain>
    </source>
</reference>
<protein>
    <recommendedName>
        <fullName evidence="2">Jacalin-type lectin domain-containing protein</fullName>
    </recommendedName>
</protein>
<dbReference type="SUPFAM" id="SSF51101">
    <property type="entry name" value="Mannose-binding lectins"/>
    <property type="match status" value="1"/>
</dbReference>
<feature type="region of interest" description="Disordered" evidence="1">
    <location>
        <begin position="1"/>
        <end position="129"/>
    </location>
</feature>
<organism evidence="3 4">
    <name type="scientific">Aureobasidium melanogenum</name>
    <name type="common">Aureobasidium pullulans var. melanogenum</name>
    <dbReference type="NCBI Taxonomy" id="46634"/>
    <lineage>
        <taxon>Eukaryota</taxon>
        <taxon>Fungi</taxon>
        <taxon>Dikarya</taxon>
        <taxon>Ascomycota</taxon>
        <taxon>Pezizomycotina</taxon>
        <taxon>Dothideomycetes</taxon>
        <taxon>Dothideomycetidae</taxon>
        <taxon>Dothideales</taxon>
        <taxon>Saccotheciaceae</taxon>
        <taxon>Aureobasidium</taxon>
    </lineage>
</organism>
<feature type="compositionally biased region" description="Polar residues" evidence="1">
    <location>
        <begin position="87"/>
        <end position="97"/>
    </location>
</feature>
<comment type="caution">
    <text evidence="3">The sequence shown here is derived from an EMBL/GenBank/DDBJ whole genome shotgun (WGS) entry which is preliminary data.</text>
</comment>
<evidence type="ECO:0000259" key="2">
    <source>
        <dbReference type="PROSITE" id="PS51752"/>
    </source>
</evidence>
<dbReference type="InterPro" id="IPR021917">
    <property type="entry name" value="Unchr_Zn-peptidase-like"/>
</dbReference>
<dbReference type="Proteomes" id="UP000729357">
    <property type="component" value="Unassembled WGS sequence"/>
</dbReference>
<evidence type="ECO:0000313" key="3">
    <source>
        <dbReference type="EMBL" id="KAG9967749.1"/>
    </source>
</evidence>